<proteinExistence type="predicted"/>
<feature type="compositionally biased region" description="Low complexity" evidence="1">
    <location>
        <begin position="131"/>
        <end position="174"/>
    </location>
</feature>
<accession>A0ABW4FGW0</accession>
<dbReference type="RefSeq" id="WP_343984366.1">
    <property type="nucleotide sequence ID" value="NZ_BAAAJG010000020.1"/>
</dbReference>
<dbReference type="Proteomes" id="UP001597145">
    <property type="component" value="Unassembled WGS sequence"/>
</dbReference>
<feature type="region of interest" description="Disordered" evidence="1">
    <location>
        <begin position="123"/>
        <end position="266"/>
    </location>
</feature>
<comment type="caution">
    <text evidence="2">The sequence shown here is derived from an EMBL/GenBank/DDBJ whole genome shotgun (WGS) entry which is preliminary data.</text>
</comment>
<feature type="compositionally biased region" description="Low complexity" evidence="1">
    <location>
        <begin position="194"/>
        <end position="257"/>
    </location>
</feature>
<organism evidence="2 3">
    <name type="scientific">Pseudonocardia aurantiaca</name>
    <dbReference type="NCBI Taxonomy" id="75290"/>
    <lineage>
        <taxon>Bacteria</taxon>
        <taxon>Bacillati</taxon>
        <taxon>Actinomycetota</taxon>
        <taxon>Actinomycetes</taxon>
        <taxon>Pseudonocardiales</taxon>
        <taxon>Pseudonocardiaceae</taxon>
        <taxon>Pseudonocardia</taxon>
    </lineage>
</organism>
<evidence type="ECO:0000313" key="2">
    <source>
        <dbReference type="EMBL" id="MFD1529408.1"/>
    </source>
</evidence>
<sequence length="334" mass="32432">MLLLVLILVLIAFSLLVVALLSGSVLWAWVSVGVSVAAAAVLLIDYLQRRSAVKAGAQAGAVSAPPMTGSADVEPVTEVLPVIPRSGAPAAGDEAVNGDQQDSTAVFDQRADSAQTVVMPVVQPSASTDRPSGASHGTTSSGGDSSPTVTTGGPSRSPSGPRSGEAADAPAAPDGGAGSATEAASVSPASEKPAAGAGAGADATVAVDGNGTTPEASAPAQEPAAKEVGATSATGATSTAGAAGEAAGEPEGAAADADPPEEPHDPAAAAVVAGLDNEVLVIDEQPRYHVPGCRALGGRALIPLPAREAVELGFTPCGWCSPERTLAAQHAAAR</sequence>
<reference evidence="3" key="1">
    <citation type="journal article" date="2019" name="Int. J. Syst. Evol. Microbiol.">
        <title>The Global Catalogue of Microorganisms (GCM) 10K type strain sequencing project: providing services to taxonomists for standard genome sequencing and annotation.</title>
        <authorList>
            <consortium name="The Broad Institute Genomics Platform"/>
            <consortium name="The Broad Institute Genome Sequencing Center for Infectious Disease"/>
            <person name="Wu L."/>
            <person name="Ma J."/>
        </authorList>
    </citation>
    <scope>NUCLEOTIDE SEQUENCE [LARGE SCALE GENOMIC DNA]</scope>
    <source>
        <strain evidence="3">JCM 12165</strain>
    </source>
</reference>
<evidence type="ECO:0000256" key="1">
    <source>
        <dbReference type="SAM" id="MobiDB-lite"/>
    </source>
</evidence>
<keyword evidence="3" id="KW-1185">Reference proteome</keyword>
<evidence type="ECO:0000313" key="3">
    <source>
        <dbReference type="Proteomes" id="UP001597145"/>
    </source>
</evidence>
<name>A0ABW4FGW0_9PSEU</name>
<dbReference type="EMBL" id="JBHUCP010000005">
    <property type="protein sequence ID" value="MFD1529408.1"/>
    <property type="molecule type" value="Genomic_DNA"/>
</dbReference>
<gene>
    <name evidence="2" type="ORF">ACFSCY_08120</name>
</gene>
<protein>
    <submittedName>
        <fullName evidence="2">Uncharacterized protein</fullName>
    </submittedName>
</protein>